<comment type="caution">
    <text evidence="2">The sequence shown here is derived from an EMBL/GenBank/DDBJ whole genome shotgun (WGS) entry which is preliminary data.</text>
</comment>
<proteinExistence type="predicted"/>
<evidence type="ECO:0000313" key="2">
    <source>
        <dbReference type="EMBL" id="KAJ1156992.1"/>
    </source>
</evidence>
<sequence length="98" mass="10241">MVPEQHGARVDARLAKPRPPGTREHSWSRAHGQAPSATETGGRDPPVTSSTLSEVPAVRITAVAAAAEKEALSASCMEKPPQSRVAPDRALAFYEAGG</sequence>
<feature type="compositionally biased region" description="Basic and acidic residues" evidence="1">
    <location>
        <begin position="1"/>
        <end position="14"/>
    </location>
</feature>
<dbReference type="Proteomes" id="UP001066276">
    <property type="component" value="Chromosome 5"/>
</dbReference>
<protein>
    <submittedName>
        <fullName evidence="2">Uncharacterized protein</fullName>
    </submittedName>
</protein>
<organism evidence="2 3">
    <name type="scientific">Pleurodeles waltl</name>
    <name type="common">Iberian ribbed newt</name>
    <dbReference type="NCBI Taxonomy" id="8319"/>
    <lineage>
        <taxon>Eukaryota</taxon>
        <taxon>Metazoa</taxon>
        <taxon>Chordata</taxon>
        <taxon>Craniata</taxon>
        <taxon>Vertebrata</taxon>
        <taxon>Euteleostomi</taxon>
        <taxon>Amphibia</taxon>
        <taxon>Batrachia</taxon>
        <taxon>Caudata</taxon>
        <taxon>Salamandroidea</taxon>
        <taxon>Salamandridae</taxon>
        <taxon>Pleurodelinae</taxon>
        <taxon>Pleurodeles</taxon>
    </lineage>
</organism>
<accession>A0AAV7RZ37</accession>
<reference evidence="2" key="1">
    <citation type="journal article" date="2022" name="bioRxiv">
        <title>Sequencing and chromosome-scale assembly of the giantPleurodeles waltlgenome.</title>
        <authorList>
            <person name="Brown T."/>
            <person name="Elewa A."/>
            <person name="Iarovenko S."/>
            <person name="Subramanian E."/>
            <person name="Araus A.J."/>
            <person name="Petzold A."/>
            <person name="Susuki M."/>
            <person name="Suzuki K.-i.T."/>
            <person name="Hayashi T."/>
            <person name="Toyoda A."/>
            <person name="Oliveira C."/>
            <person name="Osipova E."/>
            <person name="Leigh N.D."/>
            <person name="Simon A."/>
            <person name="Yun M.H."/>
        </authorList>
    </citation>
    <scope>NUCLEOTIDE SEQUENCE</scope>
    <source>
        <strain evidence="2">20211129_DDA</strain>
        <tissue evidence="2">Liver</tissue>
    </source>
</reference>
<gene>
    <name evidence="2" type="ORF">NDU88_009708</name>
</gene>
<evidence type="ECO:0000313" key="3">
    <source>
        <dbReference type="Proteomes" id="UP001066276"/>
    </source>
</evidence>
<keyword evidence="3" id="KW-1185">Reference proteome</keyword>
<name>A0AAV7RZ37_PLEWA</name>
<dbReference type="AlphaFoldDB" id="A0AAV7RZ37"/>
<evidence type="ECO:0000256" key="1">
    <source>
        <dbReference type="SAM" id="MobiDB-lite"/>
    </source>
</evidence>
<dbReference type="EMBL" id="JANPWB010000009">
    <property type="protein sequence ID" value="KAJ1156992.1"/>
    <property type="molecule type" value="Genomic_DNA"/>
</dbReference>
<feature type="region of interest" description="Disordered" evidence="1">
    <location>
        <begin position="1"/>
        <end position="54"/>
    </location>
</feature>